<dbReference type="PANTHER" id="PTHR30625">
    <property type="entry name" value="PROTEIN TOLQ"/>
    <property type="match status" value="1"/>
</dbReference>
<dbReference type="InterPro" id="IPR002898">
    <property type="entry name" value="MotA_ExbB_proton_chnl"/>
</dbReference>
<reference evidence="10" key="1">
    <citation type="submission" date="2016-10" db="EMBL/GenBank/DDBJ databases">
        <authorList>
            <person name="Varghese N."/>
            <person name="Submissions S."/>
        </authorList>
    </citation>
    <scope>NUCLEOTIDE SEQUENCE [LARGE SCALE GENOMIC DNA]</scope>
    <source>
        <strain evidence="10">DSM 173</strain>
    </source>
</reference>
<feature type="transmembrane region" description="Helical" evidence="7">
    <location>
        <begin position="150"/>
        <end position="171"/>
    </location>
</feature>
<dbReference type="InterPro" id="IPR050790">
    <property type="entry name" value="ExbB/TolQ_transport"/>
</dbReference>
<accession>A0A1H3GQY9</accession>
<dbReference type="GO" id="GO:0017038">
    <property type="term" value="P:protein import"/>
    <property type="evidence" value="ECO:0007669"/>
    <property type="project" value="TreeGrafter"/>
</dbReference>
<feature type="transmembrane region" description="Helical" evidence="7">
    <location>
        <begin position="106"/>
        <end position="130"/>
    </location>
</feature>
<keyword evidence="6" id="KW-0653">Protein transport</keyword>
<keyword evidence="6" id="KW-0813">Transport</keyword>
<dbReference type="Pfam" id="PF01618">
    <property type="entry name" value="MotA_ExbB"/>
    <property type="match status" value="1"/>
</dbReference>
<comment type="similarity">
    <text evidence="6">Belongs to the exbB/tolQ family.</text>
</comment>
<comment type="subcellular location">
    <subcellularLocation>
        <location evidence="1">Cell membrane</location>
        <topology evidence="1">Multi-pass membrane protein</topology>
    </subcellularLocation>
    <subcellularLocation>
        <location evidence="6">Membrane</location>
        <topology evidence="6">Multi-pass membrane protein</topology>
    </subcellularLocation>
</comment>
<keyword evidence="10" id="KW-1185">Reference proteome</keyword>
<protein>
    <submittedName>
        <fullName evidence="9">Biopolymer transport protein ExbB</fullName>
    </submittedName>
</protein>
<evidence type="ECO:0000256" key="6">
    <source>
        <dbReference type="RuleBase" id="RU004057"/>
    </source>
</evidence>
<keyword evidence="3 7" id="KW-0812">Transmembrane</keyword>
<name>A0A1H3GQY9_ALLWA</name>
<gene>
    <name evidence="9" type="ORF">SAMN05421644_1267</name>
</gene>
<evidence type="ECO:0000256" key="4">
    <source>
        <dbReference type="ARBA" id="ARBA00022989"/>
    </source>
</evidence>
<dbReference type="RefSeq" id="WP_091334041.1">
    <property type="nucleotide sequence ID" value="NZ_FNOW01000026.1"/>
</dbReference>
<evidence type="ECO:0000259" key="8">
    <source>
        <dbReference type="Pfam" id="PF01618"/>
    </source>
</evidence>
<evidence type="ECO:0000256" key="3">
    <source>
        <dbReference type="ARBA" id="ARBA00022692"/>
    </source>
</evidence>
<keyword evidence="4 7" id="KW-1133">Transmembrane helix</keyword>
<dbReference type="EMBL" id="FNOW01000026">
    <property type="protein sequence ID" value="SDY04739.1"/>
    <property type="molecule type" value="Genomic_DNA"/>
</dbReference>
<keyword evidence="2" id="KW-1003">Cell membrane</keyword>
<evidence type="ECO:0000313" key="9">
    <source>
        <dbReference type="EMBL" id="SDY04739.1"/>
    </source>
</evidence>
<feature type="domain" description="MotA/TolQ/ExbB proton channel" evidence="8">
    <location>
        <begin position="68"/>
        <end position="187"/>
    </location>
</feature>
<evidence type="ECO:0000313" key="10">
    <source>
        <dbReference type="Proteomes" id="UP000198672"/>
    </source>
</evidence>
<evidence type="ECO:0000256" key="1">
    <source>
        <dbReference type="ARBA" id="ARBA00004651"/>
    </source>
</evidence>
<sequence length="209" mass="22813">MLELLYAGGWLMVPILACSVLATAIVIERAWMLRRRRILPERLVERIWRLHHEQRLTDDAIAQIRDGSPLGRLLAAGLVNRHHSHEVMKEAINDAGRHVVAHLERFLNTLGTIAAIAPLLGLLGTVFGMIDIFGVIVEAGTGNAAVLAGGISKALITTAAGLSVAIPALMFQRFFDSRVSQLALDMEEQALRLVEVLHGEREASGEPPQ</sequence>
<keyword evidence="5 7" id="KW-0472">Membrane</keyword>
<dbReference type="AlphaFoldDB" id="A0A1H3GQY9"/>
<feature type="transmembrane region" description="Helical" evidence="7">
    <location>
        <begin position="6"/>
        <end position="27"/>
    </location>
</feature>
<dbReference type="OrthoDB" id="4045at2"/>
<evidence type="ECO:0000256" key="5">
    <source>
        <dbReference type="ARBA" id="ARBA00023136"/>
    </source>
</evidence>
<evidence type="ECO:0000256" key="7">
    <source>
        <dbReference type="SAM" id="Phobius"/>
    </source>
</evidence>
<dbReference type="Proteomes" id="UP000198672">
    <property type="component" value="Unassembled WGS sequence"/>
</dbReference>
<evidence type="ECO:0000256" key="2">
    <source>
        <dbReference type="ARBA" id="ARBA00022475"/>
    </source>
</evidence>
<dbReference type="STRING" id="61595.SAMN05421644_1267"/>
<dbReference type="PANTHER" id="PTHR30625:SF11">
    <property type="entry name" value="MOTA_TOLQ_EXBB PROTON CHANNEL DOMAIN-CONTAINING PROTEIN"/>
    <property type="match status" value="1"/>
</dbReference>
<proteinExistence type="inferred from homology"/>
<dbReference type="GO" id="GO:0005886">
    <property type="term" value="C:plasma membrane"/>
    <property type="evidence" value="ECO:0007669"/>
    <property type="project" value="UniProtKB-SubCell"/>
</dbReference>
<organism evidence="9 10">
    <name type="scientific">Allochromatium warmingii</name>
    <name type="common">Chromatium warmingii</name>
    <dbReference type="NCBI Taxonomy" id="61595"/>
    <lineage>
        <taxon>Bacteria</taxon>
        <taxon>Pseudomonadati</taxon>
        <taxon>Pseudomonadota</taxon>
        <taxon>Gammaproteobacteria</taxon>
        <taxon>Chromatiales</taxon>
        <taxon>Chromatiaceae</taxon>
        <taxon>Allochromatium</taxon>
    </lineage>
</organism>